<proteinExistence type="predicted"/>
<name>A0AAE1VXM6_9SOLA</name>
<dbReference type="Proteomes" id="UP001291623">
    <property type="component" value="Unassembled WGS sequence"/>
</dbReference>
<protein>
    <submittedName>
        <fullName evidence="1">Uncharacterized protein</fullName>
    </submittedName>
</protein>
<comment type="caution">
    <text evidence="1">The sequence shown here is derived from an EMBL/GenBank/DDBJ whole genome shotgun (WGS) entry which is preliminary data.</text>
</comment>
<evidence type="ECO:0000313" key="1">
    <source>
        <dbReference type="EMBL" id="KAK4378040.1"/>
    </source>
</evidence>
<accession>A0AAE1VXM6</accession>
<gene>
    <name evidence="1" type="ORF">RND71_004336</name>
</gene>
<organism evidence="1 2">
    <name type="scientific">Anisodus tanguticus</name>
    <dbReference type="NCBI Taxonomy" id="243964"/>
    <lineage>
        <taxon>Eukaryota</taxon>
        <taxon>Viridiplantae</taxon>
        <taxon>Streptophyta</taxon>
        <taxon>Embryophyta</taxon>
        <taxon>Tracheophyta</taxon>
        <taxon>Spermatophyta</taxon>
        <taxon>Magnoliopsida</taxon>
        <taxon>eudicotyledons</taxon>
        <taxon>Gunneridae</taxon>
        <taxon>Pentapetalae</taxon>
        <taxon>asterids</taxon>
        <taxon>lamiids</taxon>
        <taxon>Solanales</taxon>
        <taxon>Solanaceae</taxon>
        <taxon>Solanoideae</taxon>
        <taxon>Hyoscyameae</taxon>
        <taxon>Anisodus</taxon>
    </lineage>
</organism>
<evidence type="ECO:0000313" key="2">
    <source>
        <dbReference type="Proteomes" id="UP001291623"/>
    </source>
</evidence>
<reference evidence="1" key="1">
    <citation type="submission" date="2023-12" db="EMBL/GenBank/DDBJ databases">
        <title>Genome assembly of Anisodus tanguticus.</title>
        <authorList>
            <person name="Wang Y.-J."/>
        </authorList>
    </citation>
    <scope>NUCLEOTIDE SEQUENCE</scope>
    <source>
        <strain evidence="1">KB-2021</strain>
        <tissue evidence="1">Leaf</tissue>
    </source>
</reference>
<keyword evidence="2" id="KW-1185">Reference proteome</keyword>
<sequence length="180" mass="20416">MNDEDKNQCVTHNVRGGGQPVRMRQFLKTAFADGSDPPTRDGCSLFYNRHHDYLCHFDCAAITEFLMESDSMAKLQNRLKTLAITNRPPARASLTTPKTLTLADVNYELFFSFPFIHEKADIKCNICSELAVTKDCMLYYNMERDVTLHVACALTKESGNNKEVENNLSIQRLNELSIAD</sequence>
<dbReference type="EMBL" id="JAVYJV010000002">
    <property type="protein sequence ID" value="KAK4378040.1"/>
    <property type="molecule type" value="Genomic_DNA"/>
</dbReference>
<dbReference type="AlphaFoldDB" id="A0AAE1VXM6"/>